<dbReference type="VEuPathDB" id="FungiDB:FPRO_02396"/>
<evidence type="ECO:0000313" key="3">
    <source>
        <dbReference type="Proteomes" id="UP000183971"/>
    </source>
</evidence>
<dbReference type="Pfam" id="PF20183">
    <property type="entry name" value="DUF6546"/>
    <property type="match status" value="1"/>
</dbReference>
<organism evidence="2 3">
    <name type="scientific">Fusarium proliferatum (strain ET1)</name>
    <name type="common">Orchid endophyte fungus</name>
    <dbReference type="NCBI Taxonomy" id="1227346"/>
    <lineage>
        <taxon>Eukaryota</taxon>
        <taxon>Fungi</taxon>
        <taxon>Dikarya</taxon>
        <taxon>Ascomycota</taxon>
        <taxon>Pezizomycotina</taxon>
        <taxon>Sordariomycetes</taxon>
        <taxon>Hypocreomycetidae</taxon>
        <taxon>Hypocreales</taxon>
        <taxon>Nectriaceae</taxon>
        <taxon>Fusarium</taxon>
        <taxon>Fusarium fujikuroi species complex</taxon>
    </lineage>
</organism>
<sequence>MPPHFHSLPPEIQDMILQDVSREPSTVPYAVVCTSWQDFFERKNFRSLAITKDDLRCLSRYLVPRRQGFVKHIWYRMHLPNSNPRISNKIKRSEKPKVTLRADKVFTYCVFGLWDIISLWNPENRITLELSVFAFDDWIGMLRPDRIFELDLAAYKVHKKSESREPYHYDNPHGPYTEQYGYWGLPNADHRTRDYWNACRRNLIGWRDVQLTTAQRADDTPYYKKKNAILPRVPIVSKFLIRNTQFRRIYPKTLIHMFQSFKNLEDITIERWALVGADEETAWTRLAAQAFAERLPASVKTLSINGRKAVALQDWASSDVKLRDVLGKRFRQYSKNLEHMSVLDIIDAEDFFGLFTLFDLEEDLESLIKWSHLETLTLSTDLFETRERKRIETLLCSAARAARTMPKLRTLEIRSSRDAQCFFRYNIVESIAEITWSGPVVDSTKIMKEWEKTSAWRDNYDVVNDF</sequence>
<dbReference type="AlphaFoldDB" id="A0A1L7VAU7"/>
<dbReference type="EMBL" id="FJOF01000002">
    <property type="protein sequence ID" value="CZR37344.1"/>
    <property type="molecule type" value="Genomic_DNA"/>
</dbReference>
<keyword evidence="3" id="KW-1185">Reference proteome</keyword>
<protein>
    <recommendedName>
        <fullName evidence="1">DUF6546 domain-containing protein</fullName>
    </recommendedName>
</protein>
<dbReference type="InterPro" id="IPR046676">
    <property type="entry name" value="DUF6546"/>
</dbReference>
<dbReference type="Proteomes" id="UP000183971">
    <property type="component" value="Unassembled WGS sequence"/>
</dbReference>
<evidence type="ECO:0000313" key="2">
    <source>
        <dbReference type="EMBL" id="CZR37344.1"/>
    </source>
</evidence>
<gene>
    <name evidence="2" type="ORF">FPRO_02396</name>
</gene>
<feature type="domain" description="DUF6546" evidence="1">
    <location>
        <begin position="295"/>
        <end position="457"/>
    </location>
</feature>
<name>A0A1L7VAU7_FUSPR</name>
<reference evidence="3" key="1">
    <citation type="journal article" date="2016" name="Genome Biol. Evol.">
        <title>Comparative 'omics' of the Fusarium fujikuroi species complex highlights differences in genetic potential and metabolite synthesis.</title>
        <authorList>
            <person name="Niehaus E.-M."/>
            <person name="Muensterkoetter M."/>
            <person name="Proctor R.H."/>
            <person name="Brown D.W."/>
            <person name="Sharon A."/>
            <person name="Idan Y."/>
            <person name="Oren-Young L."/>
            <person name="Sieber C.M."/>
            <person name="Novak O."/>
            <person name="Pencik A."/>
            <person name="Tarkowska D."/>
            <person name="Hromadova K."/>
            <person name="Freeman S."/>
            <person name="Maymon M."/>
            <person name="Elazar M."/>
            <person name="Youssef S.A."/>
            <person name="El-Shabrawy E.S.M."/>
            <person name="Shalaby A.B.A."/>
            <person name="Houterman P."/>
            <person name="Brock N.L."/>
            <person name="Burkhardt I."/>
            <person name="Tsavkelova E.A."/>
            <person name="Dickschat J.S."/>
            <person name="Galuszka P."/>
            <person name="Gueldener U."/>
            <person name="Tudzynski B."/>
        </authorList>
    </citation>
    <scope>NUCLEOTIDE SEQUENCE [LARGE SCALE GENOMIC DNA]</scope>
    <source>
        <strain evidence="3">ET1</strain>
    </source>
</reference>
<dbReference type="GeneID" id="42047281"/>
<evidence type="ECO:0000259" key="1">
    <source>
        <dbReference type="Pfam" id="PF20183"/>
    </source>
</evidence>
<dbReference type="RefSeq" id="XP_031077937.1">
    <property type="nucleotide sequence ID" value="XM_031227508.1"/>
</dbReference>
<proteinExistence type="predicted"/>
<comment type="caution">
    <text evidence="2">The sequence shown here is derived from an EMBL/GenBank/DDBJ whole genome shotgun (WGS) entry which is preliminary data.</text>
</comment>
<accession>A0A1L7VAU7</accession>